<organism evidence="2 3">
    <name type="scientific">Nocardioides kongjuensis</name>
    <dbReference type="NCBI Taxonomy" id="349522"/>
    <lineage>
        <taxon>Bacteria</taxon>
        <taxon>Bacillati</taxon>
        <taxon>Actinomycetota</taxon>
        <taxon>Actinomycetes</taxon>
        <taxon>Propionibacteriales</taxon>
        <taxon>Nocardioidaceae</taxon>
        <taxon>Nocardioides</taxon>
    </lineage>
</organism>
<dbReference type="RefSeq" id="WP_179729159.1">
    <property type="nucleotide sequence ID" value="NZ_BAABEF010000001.1"/>
</dbReference>
<protein>
    <submittedName>
        <fullName evidence="2">Uncharacterized protein</fullName>
    </submittedName>
</protein>
<reference evidence="2 3" key="1">
    <citation type="submission" date="2020-07" db="EMBL/GenBank/DDBJ databases">
        <title>Sequencing the genomes of 1000 actinobacteria strains.</title>
        <authorList>
            <person name="Klenk H.-P."/>
        </authorList>
    </citation>
    <scope>NUCLEOTIDE SEQUENCE [LARGE SCALE GENOMIC DNA]</scope>
    <source>
        <strain evidence="2 3">DSM 19082</strain>
    </source>
</reference>
<evidence type="ECO:0000256" key="1">
    <source>
        <dbReference type="SAM" id="SignalP"/>
    </source>
</evidence>
<evidence type="ECO:0000313" key="3">
    <source>
        <dbReference type="Proteomes" id="UP000582231"/>
    </source>
</evidence>
<dbReference type="AlphaFoldDB" id="A0A852RDH1"/>
<gene>
    <name evidence="2" type="ORF">BJ958_004609</name>
</gene>
<name>A0A852RDH1_9ACTN</name>
<feature type="signal peptide" evidence="1">
    <location>
        <begin position="1"/>
        <end position="30"/>
    </location>
</feature>
<feature type="chain" id="PRO_5033061950" evidence="1">
    <location>
        <begin position="31"/>
        <end position="148"/>
    </location>
</feature>
<keyword evidence="3" id="KW-1185">Reference proteome</keyword>
<keyword evidence="1" id="KW-0732">Signal</keyword>
<comment type="caution">
    <text evidence="2">The sequence shown here is derived from an EMBL/GenBank/DDBJ whole genome shotgun (WGS) entry which is preliminary data.</text>
</comment>
<dbReference type="EMBL" id="JACCBF010000001">
    <property type="protein sequence ID" value="NYD33063.1"/>
    <property type="molecule type" value="Genomic_DNA"/>
</dbReference>
<dbReference type="Proteomes" id="UP000582231">
    <property type="component" value="Unassembled WGS sequence"/>
</dbReference>
<evidence type="ECO:0000313" key="2">
    <source>
        <dbReference type="EMBL" id="NYD33063.1"/>
    </source>
</evidence>
<sequence>MRFTRTITVLVAALTAALLGLTLAPTSAQAADSIQVQPAKAVVAAKGVTPRTVGIADCGPHPAAGCYGKRLWAKFATNPLAPGVKISLYVKRNGHWVRIAKVKTKADGLTKKIYVRAERRKTTRYKVVAKGDAVYAKAVDKFKVTPRY</sequence>
<proteinExistence type="predicted"/>
<accession>A0A852RDH1</accession>